<dbReference type="Gene3D" id="3.20.20.140">
    <property type="entry name" value="Metal-dependent hydrolases"/>
    <property type="match status" value="2"/>
</dbReference>
<dbReference type="InterPro" id="IPR032466">
    <property type="entry name" value="Metal_Hydrolase"/>
</dbReference>
<dbReference type="InterPro" id="IPR006329">
    <property type="entry name" value="AMPD"/>
</dbReference>
<dbReference type="Pfam" id="PF19326">
    <property type="entry name" value="AMP_deaminase"/>
    <property type="match status" value="3"/>
</dbReference>
<dbReference type="GO" id="GO:0005829">
    <property type="term" value="C:cytosol"/>
    <property type="evidence" value="ECO:0007669"/>
    <property type="project" value="TreeGrafter"/>
</dbReference>
<sequence>MYTDLLERAPSLLLDDYQHNAVIPRKNSEAPISSHDAGQLLTNKKFLSIDDTDMIDLRTVFDDQMLRGSPMYFDSDPEENNDPVTLKDTKPRPSRISVPSTADCYGDINMNIFNELRVIRQKYIKGSFQDCVSDMKNDLDKWLVYPKPLPKFWKFEKDNRLKEKVLQSTASSSEIDLTLNDLKKVNNHGYFYPHNIDEEYFLGRKKENPHYTGEYFNIYLYKKANHKNMVKHSLLGPRNESRSIPTFKEFKHDLTNLIKASQTDKINRVSERRLVYLKDKFELFQLLKQKSEILENKHVPYRDFYNSRKVDLDLLLSGCMGRRQLSEYIWEKLNNEPDRIVYITEDDQPIRLNQFFENGINVDKCVCIPAGLKLIDDDFLEWYKDVYLVSYHLLRATESSIRNSLKGKHYRYYLLAKTFLEFDNYIDGEYFAEIFTRFCLHTLEKSKYQLAQVSVDYQYTNEKGSTSDNWWLKFSNWLMRYNLISYNIRWNIRISRCYSPLFALGKVGNFQDFINLIFDPLLEAMNSDDIKFQFAMRNICSLDLVINQTDDYLWKVFEDTDLEPSKWVAGGDNPTISQYMYSIFDKLSEINRLRHNCFQNTIILRSYCCPYITKNRTSQFSTTDVIFNEQIESLACNLLLCNGGLLQSEPIWEAPPLFLYMYYLFQVPIVVSPLSSVSHGTSLIEDYRDLGTQTDERNIEKNFVTERREENKLRNLTIIDGRSYNKNPFMSLFKIGFKVSLSSESVLFNSSYTQEPMMEEYSVAASIYLLNAADLCELSRNSVLVSGYDGWYKSHWIGAVIKKKQDEEVMSEPIGMTDVWYDKDQDTRERHNVPFLRRHFRNETLAQEWIFTQDDF</sequence>
<accession>A0A1X7R814</accession>
<dbReference type="EMBL" id="FXLY01000009">
    <property type="protein sequence ID" value="SMN21744.1"/>
    <property type="molecule type" value="Genomic_DNA"/>
</dbReference>
<evidence type="ECO:0000256" key="2">
    <source>
        <dbReference type="SAM" id="MobiDB-lite"/>
    </source>
</evidence>
<proteinExistence type="inferred from homology"/>
<protein>
    <submittedName>
        <fullName evidence="3">Uncharacterized protein</fullName>
    </submittedName>
</protein>
<dbReference type="Proteomes" id="UP000196158">
    <property type="component" value="Unassembled WGS sequence"/>
</dbReference>
<feature type="region of interest" description="Disordered" evidence="2">
    <location>
        <begin position="71"/>
        <end position="98"/>
    </location>
</feature>
<dbReference type="PANTHER" id="PTHR11359:SF7">
    <property type="entry name" value="INACTIVE DEAMINASE YBR284W-RELATED"/>
    <property type="match status" value="1"/>
</dbReference>
<comment type="similarity">
    <text evidence="1">Belongs to the metallo-dependent hydrolases superfamily. Adenosine and AMP deaminases family.</text>
</comment>
<keyword evidence="4" id="KW-1185">Reference proteome</keyword>
<dbReference type="AlphaFoldDB" id="A0A1X7R814"/>
<evidence type="ECO:0000313" key="3">
    <source>
        <dbReference type="EMBL" id="SMN21744.1"/>
    </source>
</evidence>
<dbReference type="GO" id="GO:0003876">
    <property type="term" value="F:AMP deaminase activity"/>
    <property type="evidence" value="ECO:0007669"/>
    <property type="project" value="InterPro"/>
</dbReference>
<dbReference type="GO" id="GO:0032264">
    <property type="term" value="P:IMP salvage"/>
    <property type="evidence" value="ECO:0007669"/>
    <property type="project" value="InterPro"/>
</dbReference>
<dbReference type="SUPFAM" id="SSF51556">
    <property type="entry name" value="Metallo-dependent hydrolases"/>
    <property type="match status" value="2"/>
</dbReference>
<name>A0A1X7R814_9SACH</name>
<evidence type="ECO:0000256" key="1">
    <source>
        <dbReference type="ARBA" id="ARBA00006676"/>
    </source>
</evidence>
<dbReference type="OrthoDB" id="1723809at2759"/>
<reference evidence="3 4" key="1">
    <citation type="submission" date="2017-04" db="EMBL/GenBank/DDBJ databases">
        <authorList>
            <person name="Afonso C.L."/>
            <person name="Miller P.J."/>
            <person name="Scott M.A."/>
            <person name="Spackman E."/>
            <person name="Goraichik I."/>
            <person name="Dimitrov K.M."/>
            <person name="Suarez D.L."/>
            <person name="Swayne D.E."/>
        </authorList>
    </citation>
    <scope>NUCLEOTIDE SEQUENCE [LARGE SCALE GENOMIC DNA]</scope>
</reference>
<gene>
    <name evidence="3" type="ORF">KASA_0J00462G</name>
</gene>
<evidence type="ECO:0000313" key="4">
    <source>
        <dbReference type="Proteomes" id="UP000196158"/>
    </source>
</evidence>
<dbReference type="PANTHER" id="PTHR11359">
    <property type="entry name" value="AMP DEAMINASE"/>
    <property type="match status" value="1"/>
</dbReference>
<organism evidence="3 4">
    <name type="scientific">Maudiozyma saulgeensis</name>
    <dbReference type="NCBI Taxonomy" id="1789683"/>
    <lineage>
        <taxon>Eukaryota</taxon>
        <taxon>Fungi</taxon>
        <taxon>Dikarya</taxon>
        <taxon>Ascomycota</taxon>
        <taxon>Saccharomycotina</taxon>
        <taxon>Saccharomycetes</taxon>
        <taxon>Saccharomycetales</taxon>
        <taxon>Saccharomycetaceae</taxon>
        <taxon>Maudiozyma</taxon>
    </lineage>
</organism>
<dbReference type="STRING" id="1789683.A0A1X7R814"/>